<dbReference type="EMBL" id="BGZK01001662">
    <property type="protein sequence ID" value="GBP84163.1"/>
    <property type="molecule type" value="Genomic_DNA"/>
</dbReference>
<comment type="caution">
    <text evidence="2">The sequence shown here is derived from an EMBL/GenBank/DDBJ whole genome shotgun (WGS) entry which is preliminary data.</text>
</comment>
<accession>A0A4C1ZAG0</accession>
<name>A0A4C1ZAG0_EUMVA</name>
<feature type="region of interest" description="Disordered" evidence="1">
    <location>
        <begin position="85"/>
        <end position="111"/>
    </location>
</feature>
<evidence type="ECO:0000313" key="2">
    <source>
        <dbReference type="EMBL" id="GBP84163.1"/>
    </source>
</evidence>
<sequence length="111" mass="12324">MQWAQPITFQGSFDLIYGHAGRIAESPRDTDKSNHATLHASYNRFAIKAFDVNGSRPFVTRGAGGRRARRSINLVQGITTTAPAARPIDRRPILTSARRFGDSTREGKLNR</sequence>
<feature type="compositionally biased region" description="Basic and acidic residues" evidence="1">
    <location>
        <begin position="99"/>
        <end position="111"/>
    </location>
</feature>
<protein>
    <submittedName>
        <fullName evidence="2">Uncharacterized protein</fullName>
    </submittedName>
</protein>
<gene>
    <name evidence="2" type="ORF">EVAR_36680_1</name>
</gene>
<dbReference type="Proteomes" id="UP000299102">
    <property type="component" value="Unassembled WGS sequence"/>
</dbReference>
<keyword evidence="3" id="KW-1185">Reference proteome</keyword>
<organism evidence="2 3">
    <name type="scientific">Eumeta variegata</name>
    <name type="common">Bagworm moth</name>
    <name type="synonym">Eumeta japonica</name>
    <dbReference type="NCBI Taxonomy" id="151549"/>
    <lineage>
        <taxon>Eukaryota</taxon>
        <taxon>Metazoa</taxon>
        <taxon>Ecdysozoa</taxon>
        <taxon>Arthropoda</taxon>
        <taxon>Hexapoda</taxon>
        <taxon>Insecta</taxon>
        <taxon>Pterygota</taxon>
        <taxon>Neoptera</taxon>
        <taxon>Endopterygota</taxon>
        <taxon>Lepidoptera</taxon>
        <taxon>Glossata</taxon>
        <taxon>Ditrysia</taxon>
        <taxon>Tineoidea</taxon>
        <taxon>Psychidae</taxon>
        <taxon>Oiketicinae</taxon>
        <taxon>Eumeta</taxon>
    </lineage>
</organism>
<reference evidence="2 3" key="1">
    <citation type="journal article" date="2019" name="Commun. Biol.">
        <title>The bagworm genome reveals a unique fibroin gene that provides high tensile strength.</title>
        <authorList>
            <person name="Kono N."/>
            <person name="Nakamura H."/>
            <person name="Ohtoshi R."/>
            <person name="Tomita M."/>
            <person name="Numata K."/>
            <person name="Arakawa K."/>
        </authorList>
    </citation>
    <scope>NUCLEOTIDE SEQUENCE [LARGE SCALE GENOMIC DNA]</scope>
</reference>
<proteinExistence type="predicted"/>
<dbReference type="AlphaFoldDB" id="A0A4C1ZAG0"/>
<evidence type="ECO:0000313" key="3">
    <source>
        <dbReference type="Proteomes" id="UP000299102"/>
    </source>
</evidence>
<evidence type="ECO:0000256" key="1">
    <source>
        <dbReference type="SAM" id="MobiDB-lite"/>
    </source>
</evidence>